<keyword evidence="1" id="KW-1133">Transmembrane helix</keyword>
<feature type="transmembrane region" description="Helical" evidence="1">
    <location>
        <begin position="9"/>
        <end position="29"/>
    </location>
</feature>
<protein>
    <submittedName>
        <fullName evidence="2">Uncharacterized protein</fullName>
    </submittedName>
</protein>
<evidence type="ECO:0000313" key="3">
    <source>
        <dbReference type="Proteomes" id="UP000198307"/>
    </source>
</evidence>
<dbReference type="EMBL" id="FZQB01000003">
    <property type="protein sequence ID" value="SNT72754.1"/>
    <property type="molecule type" value="Genomic_DNA"/>
</dbReference>
<proteinExistence type="predicted"/>
<gene>
    <name evidence="2" type="ORF">SAMN05444959_103254</name>
</gene>
<evidence type="ECO:0000256" key="1">
    <source>
        <dbReference type="SAM" id="Phobius"/>
    </source>
</evidence>
<dbReference type="AlphaFoldDB" id="A0A239PR21"/>
<keyword evidence="1" id="KW-0472">Membrane</keyword>
<name>A0A239PR21_9RHOB</name>
<accession>A0A239PR21</accession>
<reference evidence="2 3" key="1">
    <citation type="submission" date="2017-07" db="EMBL/GenBank/DDBJ databases">
        <authorList>
            <person name="Sun Z.S."/>
            <person name="Albrecht U."/>
            <person name="Echele G."/>
            <person name="Lee C.C."/>
        </authorList>
    </citation>
    <scope>NUCLEOTIDE SEQUENCE [LARGE SCALE GENOMIC DNA]</scope>
    <source>
        <strain evidence="2 3">DSM 14827</strain>
    </source>
</reference>
<sequence length="31" mass="3353">MTREFICDALGLAALTVTTIVVLWLPAILHA</sequence>
<keyword evidence="1" id="KW-0812">Transmembrane</keyword>
<dbReference type="Proteomes" id="UP000198307">
    <property type="component" value="Unassembled WGS sequence"/>
</dbReference>
<keyword evidence="3" id="KW-1185">Reference proteome</keyword>
<organism evidence="2 3">
    <name type="scientific">Paracoccus seriniphilus</name>
    <dbReference type="NCBI Taxonomy" id="184748"/>
    <lineage>
        <taxon>Bacteria</taxon>
        <taxon>Pseudomonadati</taxon>
        <taxon>Pseudomonadota</taxon>
        <taxon>Alphaproteobacteria</taxon>
        <taxon>Rhodobacterales</taxon>
        <taxon>Paracoccaceae</taxon>
        <taxon>Paracoccus</taxon>
    </lineage>
</organism>
<evidence type="ECO:0000313" key="2">
    <source>
        <dbReference type="EMBL" id="SNT72754.1"/>
    </source>
</evidence>